<evidence type="ECO:0000256" key="3">
    <source>
        <dbReference type="ARBA" id="ARBA00022801"/>
    </source>
</evidence>
<dbReference type="InterPro" id="IPR012340">
    <property type="entry name" value="NA-bd_OB-fold"/>
</dbReference>
<dbReference type="SMART" id="SM00955">
    <property type="entry name" value="RNB"/>
    <property type="match status" value="1"/>
</dbReference>
<dbReference type="GO" id="GO:0000932">
    <property type="term" value="C:P-body"/>
    <property type="evidence" value="ECO:0007669"/>
    <property type="project" value="TreeGrafter"/>
</dbReference>
<dbReference type="InterPro" id="IPR022966">
    <property type="entry name" value="RNase_II/R_CS"/>
</dbReference>
<dbReference type="Gene3D" id="2.40.50.700">
    <property type="match status" value="1"/>
</dbReference>
<keyword evidence="10" id="KW-1185">Reference proteome</keyword>
<proteinExistence type="inferred from homology"/>
<dbReference type="Proteomes" id="UP000325440">
    <property type="component" value="Unassembled WGS sequence"/>
</dbReference>
<dbReference type="GO" id="GO:0000175">
    <property type="term" value="F:3'-5'-RNA exonuclease activity"/>
    <property type="evidence" value="ECO:0007669"/>
    <property type="project" value="TreeGrafter"/>
</dbReference>
<protein>
    <submittedName>
        <fullName evidence="9">Nucleic acid-binding, OB-fold,Rrp44-like cold shock domain,Ribonuclease II/R, conserved site</fullName>
    </submittedName>
</protein>
<evidence type="ECO:0000259" key="8">
    <source>
        <dbReference type="SMART" id="SM00955"/>
    </source>
</evidence>
<dbReference type="Pfam" id="PF00773">
    <property type="entry name" value="RNB"/>
    <property type="match status" value="1"/>
</dbReference>
<name>A0A5E4N605_9HEMI</name>
<gene>
    <name evidence="9" type="ORF">CINCED_3A015729</name>
</gene>
<keyword evidence="3" id="KW-0378">Hydrolase</keyword>
<dbReference type="GO" id="GO:0006402">
    <property type="term" value="P:mRNA catabolic process"/>
    <property type="evidence" value="ECO:0007669"/>
    <property type="project" value="TreeGrafter"/>
</dbReference>
<evidence type="ECO:0000256" key="7">
    <source>
        <dbReference type="SAM" id="MobiDB-lite"/>
    </source>
</evidence>
<keyword evidence="2" id="KW-0540">Nuclease</keyword>
<feature type="compositionally biased region" description="Basic and acidic residues" evidence="7">
    <location>
        <begin position="70"/>
        <end position="82"/>
    </location>
</feature>
<evidence type="ECO:0000313" key="10">
    <source>
        <dbReference type="Proteomes" id="UP000325440"/>
    </source>
</evidence>
<dbReference type="Gene3D" id="2.40.50.140">
    <property type="entry name" value="Nucleic acid-binding proteins"/>
    <property type="match status" value="1"/>
</dbReference>
<dbReference type="Gene3D" id="2.40.50.690">
    <property type="match status" value="1"/>
</dbReference>
<dbReference type="InterPro" id="IPR033771">
    <property type="entry name" value="Rrp44_CSD1"/>
</dbReference>
<evidence type="ECO:0000256" key="2">
    <source>
        <dbReference type="ARBA" id="ARBA00022722"/>
    </source>
</evidence>
<dbReference type="Pfam" id="PF17216">
    <property type="entry name" value="Rrp44_CSD1"/>
    <property type="match status" value="1"/>
</dbReference>
<dbReference type="GO" id="GO:0003723">
    <property type="term" value="F:RNA binding"/>
    <property type="evidence" value="ECO:0007669"/>
    <property type="project" value="UniProtKB-KW"/>
</dbReference>
<evidence type="ECO:0000256" key="4">
    <source>
        <dbReference type="ARBA" id="ARBA00022839"/>
    </source>
</evidence>
<dbReference type="Pfam" id="PF17877">
    <property type="entry name" value="Dis3l2_C_term"/>
    <property type="match status" value="1"/>
</dbReference>
<feature type="compositionally biased region" description="Basic residues" evidence="7">
    <location>
        <begin position="83"/>
        <end position="93"/>
    </location>
</feature>
<organism evidence="9 10">
    <name type="scientific">Cinara cedri</name>
    <dbReference type="NCBI Taxonomy" id="506608"/>
    <lineage>
        <taxon>Eukaryota</taxon>
        <taxon>Metazoa</taxon>
        <taxon>Ecdysozoa</taxon>
        <taxon>Arthropoda</taxon>
        <taxon>Hexapoda</taxon>
        <taxon>Insecta</taxon>
        <taxon>Pterygota</taxon>
        <taxon>Neoptera</taxon>
        <taxon>Paraneoptera</taxon>
        <taxon>Hemiptera</taxon>
        <taxon>Sternorrhyncha</taxon>
        <taxon>Aphidomorpha</taxon>
        <taxon>Aphidoidea</taxon>
        <taxon>Aphididae</taxon>
        <taxon>Lachninae</taxon>
        <taxon>Cinara</taxon>
    </lineage>
</organism>
<comment type="similarity">
    <text evidence="1 6">Belongs to the RNR ribonuclease family.</text>
</comment>
<dbReference type="OrthoDB" id="372421at2759"/>
<dbReference type="GO" id="GO:0010587">
    <property type="term" value="P:miRNA catabolic process"/>
    <property type="evidence" value="ECO:0007669"/>
    <property type="project" value="TreeGrafter"/>
</dbReference>
<dbReference type="InterPro" id="IPR050180">
    <property type="entry name" value="RNR_Ribonuclease"/>
</dbReference>
<dbReference type="EMBL" id="CABPRJ010001455">
    <property type="protein sequence ID" value="VVC37802.1"/>
    <property type="molecule type" value="Genomic_DNA"/>
</dbReference>
<evidence type="ECO:0000313" key="9">
    <source>
        <dbReference type="EMBL" id="VVC37802.1"/>
    </source>
</evidence>
<dbReference type="InterPro" id="IPR001900">
    <property type="entry name" value="RNase_II/R"/>
</dbReference>
<dbReference type="PANTHER" id="PTHR23355">
    <property type="entry name" value="RIBONUCLEASE"/>
    <property type="match status" value="1"/>
</dbReference>
<evidence type="ECO:0000256" key="6">
    <source>
        <dbReference type="RuleBase" id="RU003901"/>
    </source>
</evidence>
<evidence type="ECO:0000256" key="1">
    <source>
        <dbReference type="ARBA" id="ARBA00005785"/>
    </source>
</evidence>
<reference evidence="9 10" key="1">
    <citation type="submission" date="2019-08" db="EMBL/GenBank/DDBJ databases">
        <authorList>
            <person name="Alioto T."/>
            <person name="Alioto T."/>
            <person name="Gomez Garrido J."/>
        </authorList>
    </citation>
    <scope>NUCLEOTIDE SEQUENCE [LARGE SCALE GENOMIC DNA]</scope>
</reference>
<dbReference type="PROSITE" id="PS01175">
    <property type="entry name" value="RIBONUCLEASE_II"/>
    <property type="match status" value="1"/>
</dbReference>
<dbReference type="SUPFAM" id="SSF50249">
    <property type="entry name" value="Nucleic acid-binding proteins"/>
    <property type="match status" value="2"/>
</dbReference>
<accession>A0A5E4N605</accession>
<dbReference type="PANTHER" id="PTHR23355:SF9">
    <property type="entry name" value="DIS3-LIKE EXONUCLEASE 2"/>
    <property type="match status" value="1"/>
</dbReference>
<dbReference type="AlphaFoldDB" id="A0A5E4N605"/>
<dbReference type="InterPro" id="IPR041093">
    <property type="entry name" value="Dis3l2-like_C"/>
</dbReference>
<keyword evidence="4" id="KW-0269">Exonuclease</keyword>
<feature type="domain" description="RNB" evidence="8">
    <location>
        <begin position="335"/>
        <end position="683"/>
    </location>
</feature>
<evidence type="ECO:0000256" key="5">
    <source>
        <dbReference type="ARBA" id="ARBA00022884"/>
    </source>
</evidence>
<sequence length="826" mass="94498">MDQLEELSRRLENFKFVGPSLKVQIPLPTSVKRYLHNKDIRPNTDPGQVIETLIITPSNTNNKENDKLINQEEKFDEESHVERRPRRRNKNKKQKLKMLKFMSTYNCAPMESFANNNNFYTKYMSFDDVKKGLANNELFEGTIRINQKCSAEAYVPSPDKSKDILINGIKLRNRALDGDKVIVKILDKSEWRNPDTEECQRTGEVVYITKKKEESRVVVGHLLIERGNDHKYSTLVPRDQRLPRLLVNTSIWPTPIRVREGTKESVDIFYAILPSWDTCKNPLGILKGVLGESGEINAETKGLLFTYKIQEDPYPIDIDKYFPPPFSVEEELKQRKDFRKDCIFSIDPPTAKDLDDALSCVLLPNGNYKIGIHISDVSHFVKQNTLLDTIAKELATSVYLVQRVYHMLPPALTMMASLLPGTDKLAVSVTLEMTPDADIISHSFNRSIIHSCAQLHYSHAQIFLENPEIKNWDESEFPVVHNGYTISDCATAVCHLHKLASKMRKRRFDNGALAINQPKLAIEIDKATCQPLSYTLYILQESNWLIEEFMLLANTLVAEHLKTHFPTTAMLRNHQSPDHVNMEKAIKTLKAYGIEIDGSSAGSIHKSKVLYCQDEKSENFHRDIIINNILSKPMIRAEYCVICPEADMSHYALNVPYYTHFTSPIRRYPDIVVHRLLISWLTGRPIKEYERPDVIDSIATNSNDKKNNAKKASEASSELYAACLVGKLGGLEEYASVMEVKEHYFEATILTMNINVRVYVNTLSHQSGALHKSSHYSVINNKPTLTITWDELNNIKQTIQIFTRVKLNLMKKTNCLMLKAILIRDN</sequence>
<dbReference type="InterPro" id="IPR041505">
    <property type="entry name" value="Dis3_CSD2"/>
</dbReference>
<feature type="region of interest" description="Disordered" evidence="7">
    <location>
        <begin position="70"/>
        <end position="93"/>
    </location>
</feature>
<keyword evidence="5" id="KW-0694">RNA-binding</keyword>
<dbReference type="Pfam" id="PF17849">
    <property type="entry name" value="OB_Dis3"/>
    <property type="match status" value="1"/>
</dbReference>